<reference evidence="1 2" key="1">
    <citation type="submission" date="2019-07" db="EMBL/GenBank/DDBJ databases">
        <title>Draft genome assembly of a fouling barnacle, Amphibalanus amphitrite (Darwin, 1854): The first reference genome for Thecostraca.</title>
        <authorList>
            <person name="Kim W."/>
        </authorList>
    </citation>
    <scope>NUCLEOTIDE SEQUENCE [LARGE SCALE GENOMIC DNA]</scope>
    <source>
        <strain evidence="1">SNU_AA5</strain>
        <tissue evidence="1">Soma without cirri and trophi</tissue>
    </source>
</reference>
<comment type="caution">
    <text evidence="1">The sequence shown here is derived from an EMBL/GenBank/DDBJ whole genome shotgun (WGS) entry which is preliminary data.</text>
</comment>
<gene>
    <name evidence="1" type="ORF">FJT64_022139</name>
</gene>
<dbReference type="EMBL" id="VIIS01000674">
    <property type="protein sequence ID" value="KAF0306341.1"/>
    <property type="molecule type" value="Genomic_DNA"/>
</dbReference>
<sequence length="87" mass="10203">MDTYQDEWMYWDQKVKLRSSANPEDRERWRDEKTRRMLLWLHHSDSAAAGSAVWWQLLPPSTSVSGGIWSGTEQLTRALLIQRGRDG</sequence>
<dbReference type="AlphaFoldDB" id="A0A6A4WW50"/>
<proteinExistence type="predicted"/>
<organism evidence="1 2">
    <name type="scientific">Amphibalanus amphitrite</name>
    <name type="common">Striped barnacle</name>
    <name type="synonym">Balanus amphitrite</name>
    <dbReference type="NCBI Taxonomy" id="1232801"/>
    <lineage>
        <taxon>Eukaryota</taxon>
        <taxon>Metazoa</taxon>
        <taxon>Ecdysozoa</taxon>
        <taxon>Arthropoda</taxon>
        <taxon>Crustacea</taxon>
        <taxon>Multicrustacea</taxon>
        <taxon>Cirripedia</taxon>
        <taxon>Thoracica</taxon>
        <taxon>Thoracicalcarea</taxon>
        <taxon>Balanomorpha</taxon>
        <taxon>Balanoidea</taxon>
        <taxon>Balanidae</taxon>
        <taxon>Amphibalaninae</taxon>
        <taxon>Amphibalanus</taxon>
    </lineage>
</organism>
<evidence type="ECO:0000313" key="2">
    <source>
        <dbReference type="Proteomes" id="UP000440578"/>
    </source>
</evidence>
<keyword evidence="2" id="KW-1185">Reference proteome</keyword>
<dbReference type="Proteomes" id="UP000440578">
    <property type="component" value="Unassembled WGS sequence"/>
</dbReference>
<name>A0A6A4WW50_AMPAM</name>
<evidence type="ECO:0000313" key="1">
    <source>
        <dbReference type="EMBL" id="KAF0306341.1"/>
    </source>
</evidence>
<protein>
    <submittedName>
        <fullName evidence="1">Uncharacterized protein</fullName>
    </submittedName>
</protein>
<dbReference type="OrthoDB" id="6383071at2759"/>
<accession>A0A6A4WW50</accession>